<keyword evidence="2" id="KW-1185">Reference proteome</keyword>
<gene>
    <name evidence="1" type="ORF">Ccrd_020525</name>
</gene>
<evidence type="ECO:0000313" key="1">
    <source>
        <dbReference type="EMBL" id="KVI01219.1"/>
    </source>
</evidence>
<organism evidence="1 2">
    <name type="scientific">Cynara cardunculus var. scolymus</name>
    <name type="common">Globe artichoke</name>
    <name type="synonym">Cynara scolymus</name>
    <dbReference type="NCBI Taxonomy" id="59895"/>
    <lineage>
        <taxon>Eukaryota</taxon>
        <taxon>Viridiplantae</taxon>
        <taxon>Streptophyta</taxon>
        <taxon>Embryophyta</taxon>
        <taxon>Tracheophyta</taxon>
        <taxon>Spermatophyta</taxon>
        <taxon>Magnoliopsida</taxon>
        <taxon>eudicotyledons</taxon>
        <taxon>Gunneridae</taxon>
        <taxon>Pentapetalae</taxon>
        <taxon>asterids</taxon>
        <taxon>campanulids</taxon>
        <taxon>Asterales</taxon>
        <taxon>Asteraceae</taxon>
        <taxon>Carduoideae</taxon>
        <taxon>Cardueae</taxon>
        <taxon>Carduinae</taxon>
        <taxon>Cynara</taxon>
    </lineage>
</organism>
<accession>A0A103Y2B1</accession>
<sequence>MDKLPQALILEILSRLNDSADVARCRLAWKTFDALSSDLRSINLQCSLERYIRSRSRASDSSSSAQITIPFKRIFLNLVSNLRVVDSVRIGTEKPLRDVSYDDVEDEADDLYLTDGNFVKEWLPRVSGELKSLSVSDFWVQSCWRRSNLLPLVSAYCHNLLKLEVKNAWLSVDNLNPMPNLTSLTLEFIRLDDDNLNELNRCFPSLQVLNLIGVGGLKLPTIHLPNLKTCHWAVSNAPSSLSLIAPNLITLRLECVRPTALYVEAPMLAHFHLALDHADTFVVRRFENLKTLWLECLYIGSLCFKFPLTISVEHLTVDSRKWAKGAAGYSNFTLDKLFTVFPTVSSLCINPSAWSELEACYDPDGWEIRRGRRGLKTFRAYLLLVDPLLTFSSVASVVNQCKVLSEVSLMIHRDVVANVSKGFISRCMNCWPGLEWKWGLWKEGTEDSWITDHISDSTPQIMI</sequence>
<dbReference type="Gene3D" id="3.80.10.10">
    <property type="entry name" value="Ribonuclease Inhibitor"/>
    <property type="match status" value="1"/>
</dbReference>
<evidence type="ECO:0008006" key="3">
    <source>
        <dbReference type="Google" id="ProtNLM"/>
    </source>
</evidence>
<protein>
    <recommendedName>
        <fullName evidence="3">F-box domain, cyclin-like protein</fullName>
    </recommendedName>
</protein>
<evidence type="ECO:0000313" key="2">
    <source>
        <dbReference type="Proteomes" id="UP000243975"/>
    </source>
</evidence>
<dbReference type="OrthoDB" id="2242903at2759"/>
<dbReference type="SUPFAM" id="SSF52058">
    <property type="entry name" value="L domain-like"/>
    <property type="match status" value="1"/>
</dbReference>
<dbReference type="Gramene" id="KVI01219">
    <property type="protein sequence ID" value="KVI01219"/>
    <property type="gene ID" value="Ccrd_020525"/>
</dbReference>
<proteinExistence type="predicted"/>
<dbReference type="InterPro" id="IPR044809">
    <property type="entry name" value="AUF1-like"/>
</dbReference>
<dbReference type="Proteomes" id="UP000243975">
    <property type="component" value="Unassembled WGS sequence"/>
</dbReference>
<dbReference type="EMBL" id="LEKV01003124">
    <property type="protein sequence ID" value="KVI01219.1"/>
    <property type="molecule type" value="Genomic_DNA"/>
</dbReference>
<comment type="caution">
    <text evidence="1">The sequence shown here is derived from an EMBL/GenBank/DDBJ whole genome shotgun (WGS) entry which is preliminary data.</text>
</comment>
<dbReference type="PANTHER" id="PTHR31215">
    <property type="entry name" value="OS05G0510400 PROTEIN-RELATED"/>
    <property type="match status" value="1"/>
</dbReference>
<dbReference type="InterPro" id="IPR032675">
    <property type="entry name" value="LRR_dom_sf"/>
</dbReference>
<reference evidence="1 2" key="1">
    <citation type="journal article" date="2016" name="Sci. Rep.">
        <title>The genome sequence of the outbreeding globe artichoke constructed de novo incorporating a phase-aware low-pass sequencing strategy of F1 progeny.</title>
        <authorList>
            <person name="Scaglione D."/>
            <person name="Reyes-Chin-Wo S."/>
            <person name="Acquadro A."/>
            <person name="Froenicke L."/>
            <person name="Portis E."/>
            <person name="Beitel C."/>
            <person name="Tirone M."/>
            <person name="Mauro R."/>
            <person name="Lo Monaco A."/>
            <person name="Mauromicale G."/>
            <person name="Faccioli P."/>
            <person name="Cattivelli L."/>
            <person name="Rieseberg L."/>
            <person name="Michelmore R."/>
            <person name="Lanteri S."/>
        </authorList>
    </citation>
    <scope>NUCLEOTIDE SEQUENCE [LARGE SCALE GENOMIC DNA]</scope>
    <source>
        <strain evidence="1">2C</strain>
    </source>
</reference>
<dbReference type="AlphaFoldDB" id="A0A103Y2B1"/>
<name>A0A103Y2B1_CYNCS</name>
<dbReference type="OMA" id="CQWTVSN"/>